<evidence type="ECO:0000256" key="4">
    <source>
        <dbReference type="ARBA" id="ARBA00022553"/>
    </source>
</evidence>
<keyword evidence="5" id="KW-0812">Transmembrane</keyword>
<evidence type="ECO:0000256" key="1">
    <source>
        <dbReference type="ARBA" id="ARBA00001913"/>
    </source>
</evidence>
<dbReference type="EC" id="3.1.1.116" evidence="14"/>
<evidence type="ECO:0000313" key="17">
    <source>
        <dbReference type="EMBL" id="CUA77185.1"/>
    </source>
</evidence>
<evidence type="ECO:0000256" key="13">
    <source>
        <dbReference type="ARBA" id="ARBA00024531"/>
    </source>
</evidence>
<dbReference type="GO" id="GO:0046340">
    <property type="term" value="P:diacylglycerol catabolic process"/>
    <property type="evidence" value="ECO:0007669"/>
    <property type="project" value="TreeGrafter"/>
</dbReference>
<keyword evidence="11" id="KW-0443">Lipid metabolism</keyword>
<feature type="compositionally biased region" description="Low complexity" evidence="15">
    <location>
        <begin position="66"/>
        <end position="77"/>
    </location>
</feature>
<dbReference type="CDD" id="cd00519">
    <property type="entry name" value="Lipase_3"/>
    <property type="match status" value="1"/>
</dbReference>
<evidence type="ECO:0000256" key="2">
    <source>
        <dbReference type="ARBA" id="ARBA00004651"/>
    </source>
</evidence>
<dbReference type="InterPro" id="IPR052214">
    <property type="entry name" value="DAG_Lipase-Related"/>
</dbReference>
<dbReference type="GO" id="GO:0005886">
    <property type="term" value="C:plasma membrane"/>
    <property type="evidence" value="ECO:0007669"/>
    <property type="project" value="UniProtKB-SubCell"/>
</dbReference>
<organism evidence="17 18">
    <name type="scientific">Rhizoctonia solani</name>
    <dbReference type="NCBI Taxonomy" id="456999"/>
    <lineage>
        <taxon>Eukaryota</taxon>
        <taxon>Fungi</taxon>
        <taxon>Dikarya</taxon>
        <taxon>Basidiomycota</taxon>
        <taxon>Agaricomycotina</taxon>
        <taxon>Agaricomycetes</taxon>
        <taxon>Cantharellales</taxon>
        <taxon>Ceratobasidiaceae</taxon>
        <taxon>Rhizoctonia</taxon>
    </lineage>
</organism>
<evidence type="ECO:0000259" key="16">
    <source>
        <dbReference type="Pfam" id="PF01764"/>
    </source>
</evidence>
<keyword evidence="9" id="KW-0442">Lipid degradation</keyword>
<reference evidence="17 18" key="1">
    <citation type="submission" date="2015-07" db="EMBL/GenBank/DDBJ databases">
        <authorList>
            <person name="Noorani M."/>
        </authorList>
    </citation>
    <scope>NUCLEOTIDE SEQUENCE [LARGE SCALE GENOMIC DNA]</scope>
    <source>
        <strain evidence="17">BBA 69670</strain>
    </source>
</reference>
<feature type="domain" description="Fungal lipase-type" evidence="16">
    <location>
        <begin position="739"/>
        <end position="900"/>
    </location>
</feature>
<evidence type="ECO:0000256" key="14">
    <source>
        <dbReference type="ARBA" id="ARBA00026104"/>
    </source>
</evidence>
<evidence type="ECO:0000256" key="3">
    <source>
        <dbReference type="ARBA" id="ARBA00022475"/>
    </source>
</evidence>
<keyword evidence="6" id="KW-0479">Metal-binding</keyword>
<dbReference type="Proteomes" id="UP000044841">
    <property type="component" value="Unassembled WGS sequence"/>
</dbReference>
<keyword evidence="7" id="KW-0378">Hydrolase</keyword>
<evidence type="ECO:0000256" key="9">
    <source>
        <dbReference type="ARBA" id="ARBA00022963"/>
    </source>
</evidence>
<dbReference type="Pfam" id="PF01764">
    <property type="entry name" value="Lipase_3"/>
    <property type="match status" value="1"/>
</dbReference>
<accession>A0A0K6GFB9</accession>
<sequence length="1037" mass="113046">MSSLPLLQISGYASSQSTNANRDMANVVYEDRGHQQQPKGVMRPQLRVVTSSYKYPHIPTPPLINSESSSTRSSPWSYTLQKSKRAPQSQEAITRTPSRPYLPSPPLSDIGSTKSSPATELSGKSVRFSDSEHRIGPGQYSAYSPKSPSKAVLKNRELKAANMPSLFAESTPVVAASSAMDTILINFTTCLRNFKWPSELDFSVNAGSPLVLAKTERNKAFIRQLRKLDRLRGELSKVPTHGDKKLEAKHKATGMAIDKALQRMKEHQLKLYEKFTEAVESALNSIATDLNIWVKDFQHLCELDFRASGDSALLSNERNQSTREHTEPTPAWQRFSNMGLAAASVATSFGFTAATRGTQLGFGIARGITSAIAYNSAALAEQVVFGGQIGAATTIGSAINSAFGIAESLALAPIHLGHNIASTSLVAAASSLDLLVWMFGTQEVGFSLAEFGTLVQREWSNPPGAESLPPERYGPASIARALVAWAMLQDATSDWGMQRCLKNAREIPMAEWRGETRLLDSPDTDYEPLGEDFDIIVTADEELPDDGGILVEAQISHFRPPGAYVWVEAEEESPTEPLVECPVPSGPAVPFGDATVHLTPKPVVDWAHLRPILRRMSHLVVGGYGGASFLFFGLNFPSTGESDVSGKPGDIGASENGQNISRIVQEAESEARIPPLQTPEPRRTWWGLITGRHDQEIFERFAAHGAERIEGKANTAVLGDASRLPRFWVLTDHGRKQVVLVLRGTYSLNELAIDLTCDPAPFTPARESPLFRPGDDSGKRSESEDEMYIVHGGMLKTAELMGLPGKPVHAAIAKALQKHRGYSLVLTGHSLGAGIASLLSLMWADASTGLTVRRSGLPSHRRVTVYCFGPPCIMSPQLSKLAKSMVTSFIYSHDVVSTLSLGSVRDMQRAAAWLCVGSGEESCSSVLTKATRHKLGRQGEDEEGEAASKWLLAFRKTLEANMNMSDLFPPGRVLWALNDCDVSQTTRNPNSADTQPGSLRLFEVDDVETAFSQIVFSRDMLSSHLPHNYNRIIQELM</sequence>
<dbReference type="GO" id="GO:0019369">
    <property type="term" value="P:arachidonate metabolic process"/>
    <property type="evidence" value="ECO:0007669"/>
    <property type="project" value="TreeGrafter"/>
</dbReference>
<proteinExistence type="predicted"/>
<dbReference type="InterPro" id="IPR002921">
    <property type="entry name" value="Fungal_lipase-type"/>
</dbReference>
<keyword evidence="12" id="KW-0472">Membrane</keyword>
<dbReference type="GO" id="GO:0016298">
    <property type="term" value="F:lipase activity"/>
    <property type="evidence" value="ECO:0007669"/>
    <property type="project" value="TreeGrafter"/>
</dbReference>
<feature type="compositionally biased region" description="Polar residues" evidence="15">
    <location>
        <begin position="78"/>
        <end position="93"/>
    </location>
</feature>
<comment type="cofactor">
    <cofactor evidence="1">
        <name>Ca(2+)</name>
        <dbReference type="ChEBI" id="CHEBI:29108"/>
    </cofactor>
</comment>
<dbReference type="PANTHER" id="PTHR45792:SF8">
    <property type="entry name" value="DIACYLGLYCEROL LIPASE-ALPHA"/>
    <property type="match status" value="1"/>
</dbReference>
<feature type="compositionally biased region" description="Polar residues" evidence="15">
    <location>
        <begin position="110"/>
        <end position="119"/>
    </location>
</feature>
<comment type="catalytic activity">
    <reaction evidence="13">
        <text>a 1,2-diacyl-sn-glycerol + H2O = a 2-acylglycerol + a fatty acid + H(+)</text>
        <dbReference type="Rhea" id="RHEA:33275"/>
        <dbReference type="ChEBI" id="CHEBI:15377"/>
        <dbReference type="ChEBI" id="CHEBI:15378"/>
        <dbReference type="ChEBI" id="CHEBI:17389"/>
        <dbReference type="ChEBI" id="CHEBI:17815"/>
        <dbReference type="ChEBI" id="CHEBI:28868"/>
        <dbReference type="EC" id="3.1.1.116"/>
    </reaction>
    <physiologicalReaction direction="left-to-right" evidence="13">
        <dbReference type="Rhea" id="RHEA:33276"/>
    </physiologicalReaction>
</comment>
<evidence type="ECO:0000313" key="18">
    <source>
        <dbReference type="Proteomes" id="UP000044841"/>
    </source>
</evidence>
<dbReference type="AlphaFoldDB" id="A0A0K6GFB9"/>
<dbReference type="EMBL" id="CYGV01001789">
    <property type="protein sequence ID" value="CUA77185.1"/>
    <property type="molecule type" value="Genomic_DNA"/>
</dbReference>
<gene>
    <name evidence="17" type="ORF">RSOLAG22IIIB_06559</name>
</gene>
<comment type="subcellular location">
    <subcellularLocation>
        <location evidence="2">Cell membrane</location>
        <topology evidence="2">Multi-pass membrane protein</topology>
    </subcellularLocation>
</comment>
<keyword evidence="18" id="KW-1185">Reference proteome</keyword>
<dbReference type="SUPFAM" id="SSF53474">
    <property type="entry name" value="alpha/beta-Hydrolases"/>
    <property type="match status" value="1"/>
</dbReference>
<evidence type="ECO:0000256" key="5">
    <source>
        <dbReference type="ARBA" id="ARBA00022692"/>
    </source>
</evidence>
<keyword evidence="4" id="KW-0597">Phosphoprotein</keyword>
<keyword evidence="10" id="KW-1133">Transmembrane helix</keyword>
<evidence type="ECO:0000256" key="12">
    <source>
        <dbReference type="ARBA" id="ARBA00023136"/>
    </source>
</evidence>
<evidence type="ECO:0000256" key="11">
    <source>
        <dbReference type="ARBA" id="ARBA00023098"/>
    </source>
</evidence>
<protein>
    <recommendedName>
        <fullName evidence="14">sn-1-specific diacylglycerol lipase</fullName>
        <ecNumber evidence="14">3.1.1.116</ecNumber>
    </recommendedName>
</protein>
<dbReference type="GO" id="GO:0046872">
    <property type="term" value="F:metal ion binding"/>
    <property type="evidence" value="ECO:0007669"/>
    <property type="project" value="UniProtKB-KW"/>
</dbReference>
<evidence type="ECO:0000256" key="8">
    <source>
        <dbReference type="ARBA" id="ARBA00022837"/>
    </source>
</evidence>
<evidence type="ECO:0000256" key="15">
    <source>
        <dbReference type="SAM" id="MobiDB-lite"/>
    </source>
</evidence>
<name>A0A0K6GFB9_9AGAM</name>
<dbReference type="PANTHER" id="PTHR45792">
    <property type="entry name" value="DIACYLGLYCEROL LIPASE HOMOLOG-RELATED"/>
    <property type="match status" value="1"/>
</dbReference>
<dbReference type="Gene3D" id="3.40.50.1820">
    <property type="entry name" value="alpha/beta hydrolase"/>
    <property type="match status" value="1"/>
</dbReference>
<evidence type="ECO:0000256" key="7">
    <source>
        <dbReference type="ARBA" id="ARBA00022801"/>
    </source>
</evidence>
<evidence type="ECO:0000256" key="10">
    <source>
        <dbReference type="ARBA" id="ARBA00022989"/>
    </source>
</evidence>
<keyword evidence="8" id="KW-0106">Calcium</keyword>
<feature type="region of interest" description="Disordered" evidence="15">
    <location>
        <begin position="54"/>
        <end position="148"/>
    </location>
</feature>
<dbReference type="InterPro" id="IPR029058">
    <property type="entry name" value="AB_hydrolase_fold"/>
</dbReference>
<evidence type="ECO:0000256" key="6">
    <source>
        <dbReference type="ARBA" id="ARBA00022723"/>
    </source>
</evidence>
<keyword evidence="3" id="KW-1003">Cell membrane</keyword>